<dbReference type="InterPro" id="IPR009057">
    <property type="entry name" value="Homeodomain-like_sf"/>
</dbReference>
<dbReference type="SUPFAM" id="SSF51182">
    <property type="entry name" value="RmlC-like cupins"/>
    <property type="match status" value="1"/>
</dbReference>
<reference evidence="6" key="2">
    <citation type="submission" date="2019-11" db="EMBL/GenBank/DDBJ databases">
        <authorList>
            <person name="Yao H."/>
            <person name="Du X."/>
            <person name="Yu R."/>
            <person name="Li A."/>
        </authorList>
    </citation>
    <scope>NUCLEOTIDE SEQUENCE</scope>
    <source>
        <strain evidence="6">19110F47</strain>
    </source>
</reference>
<dbReference type="InterPro" id="IPR050204">
    <property type="entry name" value="AraC_XylS_family_regulators"/>
</dbReference>
<accession>A0AAP4M3C6</accession>
<dbReference type="GO" id="GO:0003700">
    <property type="term" value="F:DNA-binding transcription factor activity"/>
    <property type="evidence" value="ECO:0007669"/>
    <property type="project" value="InterPro"/>
</dbReference>
<reference evidence="5" key="4">
    <citation type="journal article" date="2022" name="Sci. Total Environ.">
        <title>Prevalence, transmission, and molecular epidemiology of tet(X)-positive bacteria among humans, animals, and environmental niches in China: An epidemiological, and genomic-based study.</title>
        <authorList>
            <person name="Dong N."/>
            <person name="Zeng Y."/>
            <person name="Cai C."/>
            <person name="Sun C."/>
            <person name="Lu J."/>
            <person name="Liu C."/>
            <person name="Zhou H."/>
            <person name="Sun Q."/>
            <person name="Shu L."/>
            <person name="Wang H."/>
            <person name="Wang Y."/>
            <person name="Wang S."/>
            <person name="Wu C."/>
            <person name="Chan E.W."/>
            <person name="Chen G."/>
            <person name="Shen Z."/>
            <person name="Chen S."/>
            <person name="Zhang R."/>
        </authorList>
    </citation>
    <scope>NUCLEOTIDE SEQUENCE</scope>
    <source>
        <strain evidence="5">DF49-4</strain>
    </source>
</reference>
<feature type="domain" description="HTH araC/xylS-type" evidence="4">
    <location>
        <begin position="210"/>
        <end position="308"/>
    </location>
</feature>
<dbReference type="InterPro" id="IPR020449">
    <property type="entry name" value="Tscrpt_reg_AraC-type_HTH"/>
</dbReference>
<dbReference type="Proteomes" id="UP000405075">
    <property type="component" value="Chromosome"/>
</dbReference>
<dbReference type="PANTHER" id="PTHR46796:SF7">
    <property type="entry name" value="ARAC FAMILY TRANSCRIPTIONAL REGULATOR"/>
    <property type="match status" value="1"/>
</dbReference>
<dbReference type="SMART" id="SM00342">
    <property type="entry name" value="HTH_ARAC"/>
    <property type="match status" value="1"/>
</dbReference>
<dbReference type="InterPro" id="IPR032783">
    <property type="entry name" value="AraC_lig"/>
</dbReference>
<evidence type="ECO:0000256" key="2">
    <source>
        <dbReference type="ARBA" id="ARBA00023125"/>
    </source>
</evidence>
<dbReference type="PROSITE" id="PS00041">
    <property type="entry name" value="HTH_ARAC_FAMILY_1"/>
    <property type="match status" value="1"/>
</dbReference>
<dbReference type="GO" id="GO:0043565">
    <property type="term" value="F:sequence-specific DNA binding"/>
    <property type="evidence" value="ECO:0007669"/>
    <property type="project" value="InterPro"/>
</dbReference>
<reference evidence="7" key="1">
    <citation type="submission" date="2019-11" db="EMBL/GenBank/DDBJ databases">
        <title>Escherichia coli 1916D6.</title>
        <authorList>
            <person name="Yao H."/>
            <person name="Du X."/>
            <person name="Yu R."/>
            <person name="Li A."/>
        </authorList>
    </citation>
    <scope>NUCLEOTIDE SEQUENCE [LARGE SCALE GENOMIC DNA]</scope>
    <source>
        <strain evidence="7">19110F47</strain>
    </source>
</reference>
<dbReference type="InterPro" id="IPR011051">
    <property type="entry name" value="RmlC_Cupin_sf"/>
</dbReference>
<dbReference type="Gene3D" id="2.60.120.10">
    <property type="entry name" value="Jelly Rolls"/>
    <property type="match status" value="1"/>
</dbReference>
<evidence type="ECO:0000256" key="3">
    <source>
        <dbReference type="ARBA" id="ARBA00023163"/>
    </source>
</evidence>
<dbReference type="PROSITE" id="PS01124">
    <property type="entry name" value="HTH_ARAC_FAMILY_2"/>
    <property type="match status" value="1"/>
</dbReference>
<dbReference type="SUPFAM" id="SSF46689">
    <property type="entry name" value="Homeodomain-like"/>
    <property type="match status" value="2"/>
</dbReference>
<dbReference type="EMBL" id="CP046045">
    <property type="protein sequence ID" value="QGM27571.1"/>
    <property type="molecule type" value="Genomic_DNA"/>
</dbReference>
<organism evidence="5 8">
    <name type="scientific">Acinetobacter towneri</name>
    <dbReference type="NCBI Taxonomy" id="202956"/>
    <lineage>
        <taxon>Bacteria</taxon>
        <taxon>Pseudomonadati</taxon>
        <taxon>Pseudomonadota</taxon>
        <taxon>Gammaproteobacteria</taxon>
        <taxon>Moraxellales</taxon>
        <taxon>Moraxellaceae</taxon>
        <taxon>Acinetobacter</taxon>
    </lineage>
</organism>
<keyword evidence="3" id="KW-0804">Transcription</keyword>
<dbReference type="InterPro" id="IPR014710">
    <property type="entry name" value="RmlC-like_jellyroll"/>
</dbReference>
<dbReference type="Pfam" id="PF12833">
    <property type="entry name" value="HTH_18"/>
    <property type="match status" value="1"/>
</dbReference>
<sequence>MDALSKIFDDIHLHQSEYIYLNPQGDWSFQYRDQGAMLAYVVLQGSLHIHLSAQTHLHIDAGDIVLIPSGCSHYASATADTHWTEHFDISDLFQIQSQQSINFGTINHTQAEDAFILVIQCHMDTTMAKPLLSALPEYLHIPHIMCSTAPEWLQIGLQFLAVESHQIRPGRDKILDHLVSILLIECVRDYIFQLDDSNNWLGALAHPELSNALAAIHGQPEKAWTVESLAEQCCMSRSKFANLFNQVIGEPPLAYLQQHRLRLASHYLQQGQLSIQQIAHRVGYSSETAFSQTFKKQFELTPSQYRQQFQNNNAITK</sequence>
<dbReference type="EMBL" id="JACANG010000005">
    <property type="protein sequence ID" value="MDM1718408.1"/>
    <property type="molecule type" value="Genomic_DNA"/>
</dbReference>
<evidence type="ECO:0000259" key="4">
    <source>
        <dbReference type="PROSITE" id="PS01124"/>
    </source>
</evidence>
<evidence type="ECO:0000313" key="7">
    <source>
        <dbReference type="Proteomes" id="UP000405075"/>
    </source>
</evidence>
<evidence type="ECO:0000313" key="6">
    <source>
        <dbReference type="EMBL" id="QGM27571.1"/>
    </source>
</evidence>
<dbReference type="PANTHER" id="PTHR46796">
    <property type="entry name" value="HTH-TYPE TRANSCRIPTIONAL ACTIVATOR RHAS-RELATED"/>
    <property type="match status" value="1"/>
</dbReference>
<gene>
    <name evidence="6" type="ORF">GJD93_07710</name>
    <name evidence="5" type="ORF">HX110_04485</name>
</gene>
<evidence type="ECO:0000313" key="5">
    <source>
        <dbReference type="EMBL" id="MDM1718408.1"/>
    </source>
</evidence>
<dbReference type="RefSeq" id="WP_096900855.1">
    <property type="nucleotide sequence ID" value="NZ_AP031566.1"/>
</dbReference>
<dbReference type="AlphaFoldDB" id="A0AAP4M3C6"/>
<keyword evidence="2" id="KW-0238">DNA-binding</keyword>
<proteinExistence type="predicted"/>
<dbReference type="InterPro" id="IPR018060">
    <property type="entry name" value="HTH_AraC"/>
</dbReference>
<dbReference type="InterPro" id="IPR018062">
    <property type="entry name" value="HTH_AraC-typ_CS"/>
</dbReference>
<dbReference type="PRINTS" id="PR00032">
    <property type="entry name" value="HTHARAC"/>
</dbReference>
<dbReference type="Proteomes" id="UP001174419">
    <property type="component" value="Unassembled WGS sequence"/>
</dbReference>
<protein>
    <submittedName>
        <fullName evidence="5">AraC family transcriptional regulator</fullName>
    </submittedName>
    <submittedName>
        <fullName evidence="6">Helix-turn-helix domain-containing protein</fullName>
    </submittedName>
</protein>
<keyword evidence="1" id="KW-0805">Transcription regulation</keyword>
<name>A0AAP4M3C6_9GAMM</name>
<evidence type="ECO:0000256" key="1">
    <source>
        <dbReference type="ARBA" id="ARBA00023015"/>
    </source>
</evidence>
<dbReference type="Pfam" id="PF12852">
    <property type="entry name" value="Cupin_6"/>
    <property type="match status" value="1"/>
</dbReference>
<dbReference type="Gene3D" id="1.10.10.60">
    <property type="entry name" value="Homeodomain-like"/>
    <property type="match status" value="2"/>
</dbReference>
<reference evidence="5" key="3">
    <citation type="submission" date="2020-06" db="EMBL/GenBank/DDBJ databases">
        <authorList>
            <person name="Dong N."/>
        </authorList>
    </citation>
    <scope>NUCLEOTIDE SEQUENCE</scope>
    <source>
        <strain evidence="5">DF49-4</strain>
    </source>
</reference>
<evidence type="ECO:0000313" key="8">
    <source>
        <dbReference type="Proteomes" id="UP001174419"/>
    </source>
</evidence>